<evidence type="ECO:0000256" key="1">
    <source>
        <dbReference type="ARBA" id="ARBA00004141"/>
    </source>
</evidence>
<gene>
    <name evidence="7" type="ORF">P280DRAFT_545921</name>
</gene>
<dbReference type="GO" id="GO:0000324">
    <property type="term" value="C:fungal-type vacuole"/>
    <property type="evidence" value="ECO:0007669"/>
    <property type="project" value="TreeGrafter"/>
</dbReference>
<dbReference type="Proteomes" id="UP000799753">
    <property type="component" value="Unassembled WGS sequence"/>
</dbReference>
<feature type="transmembrane region" description="Helical" evidence="6">
    <location>
        <begin position="106"/>
        <end position="125"/>
    </location>
</feature>
<comment type="subcellular location">
    <subcellularLocation>
        <location evidence="1">Membrane</location>
        <topology evidence="1">Multi-pass membrane protein</topology>
    </subcellularLocation>
</comment>
<keyword evidence="2 6" id="KW-0812">Transmembrane</keyword>
<feature type="transmembrane region" description="Helical" evidence="6">
    <location>
        <begin position="33"/>
        <end position="56"/>
    </location>
</feature>
<protein>
    <recommendedName>
        <fullName evidence="9">RTA1 like protein</fullName>
    </recommendedName>
</protein>
<evidence type="ECO:0008006" key="9">
    <source>
        <dbReference type="Google" id="ProtNLM"/>
    </source>
</evidence>
<evidence type="ECO:0000256" key="6">
    <source>
        <dbReference type="SAM" id="Phobius"/>
    </source>
</evidence>
<feature type="transmembrane region" description="Helical" evidence="6">
    <location>
        <begin position="62"/>
        <end position="85"/>
    </location>
</feature>
<name>A0A6A6SA43_9PLEO</name>
<sequence>MTSSNIYATAFYLTTFAILLPIQLSIGLQRKTYTFLASILLGLGFEILSYVARILVYSNHDYIAVYLVSITIGPTFISAEISLCLAEIVDFCGTDLLPVPVRMYRVASLLAHSIALGLQTIGSGVSRVHYMETAAKILQTGSTVHLIAMTVSITLASVFARNAYTRPSKHQTSFNSLRRSHTFTAFIIGLIMSTVAILIRTLYRTVKPTSGIDGSDETACLVLDGAMVLVACLALTMLHPGVALRRHRQPSKGPSAAKHGAKPLDDEY</sequence>
<feature type="region of interest" description="Disordered" evidence="5">
    <location>
        <begin position="246"/>
        <end position="268"/>
    </location>
</feature>
<dbReference type="Pfam" id="PF04479">
    <property type="entry name" value="RTA1"/>
    <property type="match status" value="1"/>
</dbReference>
<evidence type="ECO:0000313" key="7">
    <source>
        <dbReference type="EMBL" id="KAF2644450.1"/>
    </source>
</evidence>
<dbReference type="EMBL" id="MU006778">
    <property type="protein sequence ID" value="KAF2644450.1"/>
    <property type="molecule type" value="Genomic_DNA"/>
</dbReference>
<dbReference type="PANTHER" id="PTHR31465:SF9">
    <property type="entry name" value="SPHINGOID LONG-CHAIN BASE TRANSPORTER RSB1"/>
    <property type="match status" value="1"/>
</dbReference>
<dbReference type="AlphaFoldDB" id="A0A6A6SA43"/>
<dbReference type="PANTHER" id="PTHR31465">
    <property type="entry name" value="PROTEIN RTA1-RELATED"/>
    <property type="match status" value="1"/>
</dbReference>
<evidence type="ECO:0000313" key="8">
    <source>
        <dbReference type="Proteomes" id="UP000799753"/>
    </source>
</evidence>
<evidence type="ECO:0000256" key="4">
    <source>
        <dbReference type="ARBA" id="ARBA00023136"/>
    </source>
</evidence>
<feature type="transmembrane region" description="Helical" evidence="6">
    <location>
        <begin position="181"/>
        <end position="203"/>
    </location>
</feature>
<keyword evidence="4 6" id="KW-0472">Membrane</keyword>
<keyword evidence="8" id="KW-1185">Reference proteome</keyword>
<keyword evidence="3 6" id="KW-1133">Transmembrane helix</keyword>
<evidence type="ECO:0000256" key="5">
    <source>
        <dbReference type="SAM" id="MobiDB-lite"/>
    </source>
</evidence>
<organism evidence="7 8">
    <name type="scientific">Massarina eburnea CBS 473.64</name>
    <dbReference type="NCBI Taxonomy" id="1395130"/>
    <lineage>
        <taxon>Eukaryota</taxon>
        <taxon>Fungi</taxon>
        <taxon>Dikarya</taxon>
        <taxon>Ascomycota</taxon>
        <taxon>Pezizomycotina</taxon>
        <taxon>Dothideomycetes</taxon>
        <taxon>Pleosporomycetidae</taxon>
        <taxon>Pleosporales</taxon>
        <taxon>Massarineae</taxon>
        <taxon>Massarinaceae</taxon>
        <taxon>Massarina</taxon>
    </lineage>
</organism>
<dbReference type="GO" id="GO:0005886">
    <property type="term" value="C:plasma membrane"/>
    <property type="evidence" value="ECO:0007669"/>
    <property type="project" value="TreeGrafter"/>
</dbReference>
<feature type="transmembrane region" description="Helical" evidence="6">
    <location>
        <begin position="6"/>
        <end position="26"/>
    </location>
</feature>
<proteinExistence type="predicted"/>
<accession>A0A6A6SA43</accession>
<feature type="transmembrane region" description="Helical" evidence="6">
    <location>
        <begin position="137"/>
        <end position="160"/>
    </location>
</feature>
<dbReference type="InterPro" id="IPR007568">
    <property type="entry name" value="RTA1"/>
</dbReference>
<evidence type="ECO:0000256" key="2">
    <source>
        <dbReference type="ARBA" id="ARBA00022692"/>
    </source>
</evidence>
<feature type="transmembrane region" description="Helical" evidence="6">
    <location>
        <begin position="223"/>
        <end position="244"/>
    </location>
</feature>
<reference evidence="7" key="1">
    <citation type="journal article" date="2020" name="Stud. Mycol.">
        <title>101 Dothideomycetes genomes: a test case for predicting lifestyles and emergence of pathogens.</title>
        <authorList>
            <person name="Haridas S."/>
            <person name="Albert R."/>
            <person name="Binder M."/>
            <person name="Bloem J."/>
            <person name="Labutti K."/>
            <person name="Salamov A."/>
            <person name="Andreopoulos B."/>
            <person name="Baker S."/>
            <person name="Barry K."/>
            <person name="Bills G."/>
            <person name="Bluhm B."/>
            <person name="Cannon C."/>
            <person name="Castanera R."/>
            <person name="Culley D."/>
            <person name="Daum C."/>
            <person name="Ezra D."/>
            <person name="Gonzalez J."/>
            <person name="Henrissat B."/>
            <person name="Kuo A."/>
            <person name="Liang C."/>
            <person name="Lipzen A."/>
            <person name="Lutzoni F."/>
            <person name="Magnuson J."/>
            <person name="Mondo S."/>
            <person name="Nolan M."/>
            <person name="Ohm R."/>
            <person name="Pangilinan J."/>
            <person name="Park H.-J."/>
            <person name="Ramirez L."/>
            <person name="Alfaro M."/>
            <person name="Sun H."/>
            <person name="Tritt A."/>
            <person name="Yoshinaga Y."/>
            <person name="Zwiers L.-H."/>
            <person name="Turgeon B."/>
            <person name="Goodwin S."/>
            <person name="Spatafora J."/>
            <person name="Crous P."/>
            <person name="Grigoriev I."/>
        </authorList>
    </citation>
    <scope>NUCLEOTIDE SEQUENCE</scope>
    <source>
        <strain evidence="7">CBS 473.64</strain>
    </source>
</reference>
<dbReference type="OrthoDB" id="4521223at2759"/>
<evidence type="ECO:0000256" key="3">
    <source>
        <dbReference type="ARBA" id="ARBA00022989"/>
    </source>
</evidence>